<dbReference type="CDD" id="cd02440">
    <property type="entry name" value="AdoMet_MTases"/>
    <property type="match status" value="1"/>
</dbReference>
<dbReference type="Pfam" id="PF10294">
    <property type="entry name" value="Methyltransf_16"/>
    <property type="match status" value="1"/>
</dbReference>
<dbReference type="EMBL" id="JBJJXI010000095">
    <property type="protein sequence ID" value="KAL3393887.1"/>
    <property type="molecule type" value="Genomic_DNA"/>
</dbReference>
<evidence type="ECO:0000313" key="1">
    <source>
        <dbReference type="EMBL" id="KAL3393887.1"/>
    </source>
</evidence>
<dbReference type="InterPro" id="IPR029063">
    <property type="entry name" value="SAM-dependent_MTases_sf"/>
</dbReference>
<keyword evidence="2" id="KW-1185">Reference proteome</keyword>
<proteinExistence type="predicted"/>
<dbReference type="AlphaFoldDB" id="A0ABD2WM32"/>
<gene>
    <name evidence="1" type="ORF">TKK_011748</name>
</gene>
<dbReference type="Gene3D" id="3.40.50.150">
    <property type="entry name" value="Vaccinia Virus protein VP39"/>
    <property type="match status" value="1"/>
</dbReference>
<sequence length="221" mass="24839">MDSNEEQDSDSFTRVIQLDNCGKTLTFRQNILGPTNVVVWDASIVLALYLDRSCRFENWLCGKKVLELGAGLGCAGLTAACYGAHVVLTDLDDALPYTEKNARQNRNEYEKCGGTVDCRVLKWGKEIDLDFQPEIILVSDCVYYEESLEPLLSTLDTLLSNGTGAHAILSQEQRDTPKQVIVNKKFLEELNKRFKVTYIPITDQHPVYASSDIHLMKISKD</sequence>
<dbReference type="SUPFAM" id="SSF53335">
    <property type="entry name" value="S-adenosyl-L-methionine-dependent methyltransferases"/>
    <property type="match status" value="1"/>
</dbReference>
<protein>
    <submittedName>
        <fullName evidence="1">Uncharacterized protein</fullName>
    </submittedName>
</protein>
<organism evidence="1 2">
    <name type="scientific">Trichogramma kaykai</name>
    <dbReference type="NCBI Taxonomy" id="54128"/>
    <lineage>
        <taxon>Eukaryota</taxon>
        <taxon>Metazoa</taxon>
        <taxon>Ecdysozoa</taxon>
        <taxon>Arthropoda</taxon>
        <taxon>Hexapoda</taxon>
        <taxon>Insecta</taxon>
        <taxon>Pterygota</taxon>
        <taxon>Neoptera</taxon>
        <taxon>Endopterygota</taxon>
        <taxon>Hymenoptera</taxon>
        <taxon>Apocrita</taxon>
        <taxon>Proctotrupomorpha</taxon>
        <taxon>Chalcidoidea</taxon>
        <taxon>Trichogrammatidae</taxon>
        <taxon>Trichogramma</taxon>
    </lineage>
</organism>
<accession>A0ABD2WM32</accession>
<dbReference type="InterPro" id="IPR019410">
    <property type="entry name" value="Methyltransf_16"/>
</dbReference>
<comment type="caution">
    <text evidence="1">The sequence shown here is derived from an EMBL/GenBank/DDBJ whole genome shotgun (WGS) entry which is preliminary data.</text>
</comment>
<evidence type="ECO:0000313" key="2">
    <source>
        <dbReference type="Proteomes" id="UP001627154"/>
    </source>
</evidence>
<reference evidence="1 2" key="1">
    <citation type="journal article" date="2024" name="bioRxiv">
        <title>A reference genome for Trichogramma kaykai: A tiny desert-dwelling parasitoid wasp with competing sex-ratio distorters.</title>
        <authorList>
            <person name="Culotta J."/>
            <person name="Lindsey A.R."/>
        </authorList>
    </citation>
    <scope>NUCLEOTIDE SEQUENCE [LARGE SCALE GENOMIC DNA]</scope>
    <source>
        <strain evidence="1 2">KSX58</strain>
    </source>
</reference>
<dbReference type="PANTHER" id="PTHR14614:SF44">
    <property type="entry name" value="PROTEIN N-LYSINE METHYLTRANSFERASE METTL21D"/>
    <property type="match status" value="1"/>
</dbReference>
<name>A0ABD2WM32_9HYME</name>
<dbReference type="PANTHER" id="PTHR14614">
    <property type="entry name" value="HEPATOCELLULAR CARCINOMA-ASSOCIATED ANTIGEN"/>
    <property type="match status" value="1"/>
</dbReference>
<dbReference type="Proteomes" id="UP001627154">
    <property type="component" value="Unassembled WGS sequence"/>
</dbReference>